<reference evidence="1 2" key="1">
    <citation type="journal article" date="2008" name="J. Biotechnol.">
        <title>The genome of Xanthomonas campestris pv. campestris B100 and its use for the reconstruction of metabolic pathways involved in xanthan biosynthesis.</title>
        <authorList>
            <person name="Vorholter F.J."/>
            <person name="Schneiker S."/>
            <person name="Goesmann A."/>
            <person name="Krause L."/>
            <person name="Bekel T."/>
            <person name="Kaiser O."/>
            <person name="Linke B."/>
            <person name="Patschkowski T."/>
            <person name="Ruckert C."/>
            <person name="Schmid J."/>
            <person name="Sidhu V.K."/>
            <person name="Sieber V."/>
            <person name="Tauch A."/>
            <person name="Watt S.A."/>
            <person name="Weisshaar B."/>
            <person name="Becker A."/>
            <person name="Niehaus K."/>
            <person name="Puhler A."/>
        </authorList>
    </citation>
    <scope>NUCLEOTIDE SEQUENCE [LARGE SCALE GENOMIC DNA]</scope>
    <source>
        <strain evidence="1 2">B100</strain>
    </source>
</reference>
<sequence>MIGMSRTPIQDLIDAYKSQGYEELDLAGRNPFGGSGARVILNRRKRRAIKFNQDPAYDQFVDWALKNPSDKLPEIFRVIEHLCSMFGVPSFTEVEMELLEDLSDQEVEQITPWVEVNRKLPSFDGSADPFCLNDTMKSVAKMAADSGYALDIKDSNFLARETDSVRTIVVTDPLGNA</sequence>
<accession>B0RPM5</accession>
<evidence type="ECO:0000313" key="2">
    <source>
        <dbReference type="Proteomes" id="UP000001188"/>
    </source>
</evidence>
<protein>
    <submittedName>
        <fullName evidence="1">Uncharacterized protein</fullName>
    </submittedName>
</protein>
<dbReference type="KEGG" id="xca:xcc-b100_1062"/>
<dbReference type="AlphaFoldDB" id="B0RPM5"/>
<proteinExistence type="predicted"/>
<dbReference type="Proteomes" id="UP000001188">
    <property type="component" value="Chromosome"/>
</dbReference>
<organism evidence="1 2">
    <name type="scientific">Xanthomonas campestris pv. campestris (strain B100)</name>
    <dbReference type="NCBI Taxonomy" id="509169"/>
    <lineage>
        <taxon>Bacteria</taxon>
        <taxon>Pseudomonadati</taxon>
        <taxon>Pseudomonadota</taxon>
        <taxon>Gammaproteobacteria</taxon>
        <taxon>Lysobacterales</taxon>
        <taxon>Lysobacteraceae</taxon>
        <taxon>Xanthomonas</taxon>
    </lineage>
</organism>
<dbReference type="EMBL" id="AM920689">
    <property type="protein sequence ID" value="CAP50410.1"/>
    <property type="molecule type" value="Genomic_DNA"/>
</dbReference>
<evidence type="ECO:0000313" key="1">
    <source>
        <dbReference type="EMBL" id="CAP50410.1"/>
    </source>
</evidence>
<gene>
    <name evidence="1" type="ORF">XCCB100_1062</name>
</gene>
<dbReference type="HOGENOM" id="CLU_1517333_0_0_6"/>
<name>B0RPM5_XANCB</name>